<feature type="compositionally biased region" description="Acidic residues" evidence="6">
    <location>
        <begin position="80"/>
        <end position="91"/>
    </location>
</feature>
<evidence type="ECO:0000256" key="6">
    <source>
        <dbReference type="SAM" id="MobiDB-lite"/>
    </source>
</evidence>
<feature type="compositionally biased region" description="Low complexity" evidence="6">
    <location>
        <begin position="62"/>
        <end position="79"/>
    </location>
</feature>
<dbReference type="HAMAP" id="MF_01114">
    <property type="entry name" value="RecX"/>
    <property type="match status" value="1"/>
</dbReference>
<gene>
    <name evidence="5" type="primary">recX</name>
    <name evidence="9" type="ORF">HNR11_001775</name>
</gene>
<evidence type="ECO:0000256" key="2">
    <source>
        <dbReference type="ARBA" id="ARBA00009695"/>
    </source>
</evidence>
<dbReference type="AlphaFoldDB" id="A0A7Z0J3Q7"/>
<evidence type="ECO:0000259" key="7">
    <source>
        <dbReference type="Pfam" id="PF02631"/>
    </source>
</evidence>
<evidence type="ECO:0000256" key="1">
    <source>
        <dbReference type="ARBA" id="ARBA00004496"/>
    </source>
</evidence>
<proteinExistence type="inferred from homology"/>
<evidence type="ECO:0000256" key="4">
    <source>
        <dbReference type="ARBA" id="ARBA00022490"/>
    </source>
</evidence>
<evidence type="ECO:0000313" key="9">
    <source>
        <dbReference type="EMBL" id="NYJ17241.1"/>
    </source>
</evidence>
<dbReference type="Proteomes" id="UP000560069">
    <property type="component" value="Unassembled WGS sequence"/>
</dbReference>
<feature type="region of interest" description="Disordered" evidence="6">
    <location>
        <begin position="230"/>
        <end position="252"/>
    </location>
</feature>
<dbReference type="Gene3D" id="1.10.10.10">
    <property type="entry name" value="Winged helix-like DNA-binding domain superfamily/Winged helix DNA-binding domain"/>
    <property type="match status" value="2"/>
</dbReference>
<comment type="function">
    <text evidence="5">Modulates RecA activity.</text>
</comment>
<keyword evidence="4 5" id="KW-0963">Cytoplasm</keyword>
<dbReference type="InterPro" id="IPR003783">
    <property type="entry name" value="Regulatory_RecX"/>
</dbReference>
<dbReference type="InterPro" id="IPR053926">
    <property type="entry name" value="RecX_HTH_1st"/>
</dbReference>
<evidence type="ECO:0000313" key="10">
    <source>
        <dbReference type="Proteomes" id="UP000560069"/>
    </source>
</evidence>
<comment type="subcellular location">
    <subcellularLocation>
        <location evidence="1 5">Cytoplasm</location>
    </subcellularLocation>
</comment>
<feature type="domain" description="RecX first three-helical" evidence="8">
    <location>
        <begin position="126"/>
        <end position="165"/>
    </location>
</feature>
<dbReference type="EMBL" id="JACCFQ010000001">
    <property type="protein sequence ID" value="NYJ17241.1"/>
    <property type="molecule type" value="Genomic_DNA"/>
</dbReference>
<organism evidence="9 10">
    <name type="scientific">Nesterenkonia sandarakina</name>
    <dbReference type="NCBI Taxonomy" id="272918"/>
    <lineage>
        <taxon>Bacteria</taxon>
        <taxon>Bacillati</taxon>
        <taxon>Actinomycetota</taxon>
        <taxon>Actinomycetes</taxon>
        <taxon>Micrococcales</taxon>
        <taxon>Micrococcaceae</taxon>
        <taxon>Nesterenkonia</taxon>
    </lineage>
</organism>
<dbReference type="PANTHER" id="PTHR33602">
    <property type="entry name" value="REGULATORY PROTEIN RECX FAMILY PROTEIN"/>
    <property type="match status" value="1"/>
</dbReference>
<sequence>MGDQQQKIDALRAAMTNIQERDPDAPVPDFLVVDTSVPAVTEDGEPDSSPGAPHTAPADPGSAVSSAATLGSAATADSTEIAEDAEGDESAEDSRGAGDDQGPEDEEDSASGAHSELSPAEQYEKARAVVLRRLTGSPKSRHQLAVALQEKEFSAEIITRVLDRMEEVHLVNDSEFAQTWVKGRHELKNLGKSALRRELREKGINDALAAEALEQITPEDEGDAARELVQRKLQGKSVPTGPSPEERAERDKITRRLVSMLARRGHAPGVAFQIVRDAIDDHSNA</sequence>
<reference evidence="9 10" key="1">
    <citation type="submission" date="2020-07" db="EMBL/GenBank/DDBJ databases">
        <title>Sequencing the genomes of 1000 actinobacteria strains.</title>
        <authorList>
            <person name="Klenk H.-P."/>
        </authorList>
    </citation>
    <scope>NUCLEOTIDE SEQUENCE [LARGE SCALE GENOMIC DNA]</scope>
    <source>
        <strain evidence="9 10">DSM 15664</strain>
    </source>
</reference>
<dbReference type="GO" id="GO:0006282">
    <property type="term" value="P:regulation of DNA repair"/>
    <property type="evidence" value="ECO:0007669"/>
    <property type="project" value="UniProtKB-UniRule"/>
</dbReference>
<feature type="region of interest" description="Disordered" evidence="6">
    <location>
        <begin position="1"/>
        <end position="124"/>
    </location>
</feature>
<name>A0A7Z0J3Q7_9MICC</name>
<comment type="similarity">
    <text evidence="2 5">Belongs to the RecX family.</text>
</comment>
<evidence type="ECO:0000256" key="5">
    <source>
        <dbReference type="HAMAP-Rule" id="MF_01114"/>
    </source>
</evidence>
<accession>A0A7Z0J3Q7</accession>
<evidence type="ECO:0000259" key="8">
    <source>
        <dbReference type="Pfam" id="PF21982"/>
    </source>
</evidence>
<dbReference type="GO" id="GO:0005737">
    <property type="term" value="C:cytoplasm"/>
    <property type="evidence" value="ECO:0007669"/>
    <property type="project" value="UniProtKB-SubCell"/>
</dbReference>
<protein>
    <recommendedName>
        <fullName evidence="3 5">Regulatory protein RecX</fullName>
    </recommendedName>
</protein>
<evidence type="ECO:0000256" key="3">
    <source>
        <dbReference type="ARBA" id="ARBA00018111"/>
    </source>
</evidence>
<dbReference type="Pfam" id="PF02631">
    <property type="entry name" value="RecX_HTH2"/>
    <property type="match status" value="1"/>
</dbReference>
<keyword evidence="10" id="KW-1185">Reference proteome</keyword>
<dbReference type="RefSeq" id="WP_246310367.1">
    <property type="nucleotide sequence ID" value="NZ_BAAALK010000002.1"/>
</dbReference>
<dbReference type="Pfam" id="PF21982">
    <property type="entry name" value="RecX_HTH1"/>
    <property type="match status" value="1"/>
</dbReference>
<dbReference type="PANTHER" id="PTHR33602:SF1">
    <property type="entry name" value="REGULATORY PROTEIN RECX FAMILY PROTEIN"/>
    <property type="match status" value="1"/>
</dbReference>
<comment type="caution">
    <text evidence="9">The sequence shown here is derived from an EMBL/GenBank/DDBJ whole genome shotgun (WGS) entry which is preliminary data.</text>
</comment>
<dbReference type="InterPro" id="IPR053924">
    <property type="entry name" value="RecX_HTH_2nd"/>
</dbReference>
<dbReference type="InterPro" id="IPR036388">
    <property type="entry name" value="WH-like_DNA-bd_sf"/>
</dbReference>
<feature type="domain" description="RecX second three-helical" evidence="7">
    <location>
        <begin position="172"/>
        <end position="213"/>
    </location>
</feature>